<gene>
    <name evidence="3" type="ORF">GRF29_1536g938315</name>
</gene>
<feature type="compositionally biased region" description="Acidic residues" evidence="2">
    <location>
        <begin position="414"/>
        <end position="430"/>
    </location>
</feature>
<evidence type="ECO:0000256" key="2">
    <source>
        <dbReference type="SAM" id="MobiDB-lite"/>
    </source>
</evidence>
<feature type="region of interest" description="Disordered" evidence="2">
    <location>
        <begin position="117"/>
        <end position="138"/>
    </location>
</feature>
<protein>
    <submittedName>
        <fullName evidence="3">Uncharacterized protein</fullName>
    </submittedName>
</protein>
<feature type="compositionally biased region" description="Basic residues" evidence="2">
    <location>
        <begin position="174"/>
        <end position="184"/>
    </location>
</feature>
<feature type="compositionally biased region" description="Basic residues" evidence="2">
    <location>
        <begin position="192"/>
        <end position="202"/>
    </location>
</feature>
<evidence type="ECO:0000313" key="3">
    <source>
        <dbReference type="EMBL" id="KAK3197198.1"/>
    </source>
</evidence>
<evidence type="ECO:0000256" key="1">
    <source>
        <dbReference type="SAM" id="Coils"/>
    </source>
</evidence>
<feature type="compositionally biased region" description="Basic residues" evidence="2">
    <location>
        <begin position="226"/>
        <end position="238"/>
    </location>
</feature>
<dbReference type="Proteomes" id="UP001280581">
    <property type="component" value="Unassembled WGS sequence"/>
</dbReference>
<feature type="compositionally biased region" description="Basic and acidic residues" evidence="2">
    <location>
        <begin position="404"/>
        <end position="413"/>
    </location>
</feature>
<keyword evidence="1" id="KW-0175">Coiled coil</keyword>
<feature type="region of interest" description="Disordered" evidence="2">
    <location>
        <begin position="173"/>
        <end position="254"/>
    </location>
</feature>
<name>A0AAN6LQK7_9PLEO</name>
<accession>A0AAN6LQK7</accession>
<evidence type="ECO:0000313" key="4">
    <source>
        <dbReference type="Proteomes" id="UP001280581"/>
    </source>
</evidence>
<comment type="caution">
    <text evidence="3">The sequence shown here is derived from an EMBL/GenBank/DDBJ whole genome shotgun (WGS) entry which is preliminary data.</text>
</comment>
<feature type="region of interest" description="Disordered" evidence="2">
    <location>
        <begin position="290"/>
        <end position="430"/>
    </location>
</feature>
<feature type="coiled-coil region" evidence="1">
    <location>
        <begin position="254"/>
        <end position="288"/>
    </location>
</feature>
<reference evidence="3 4" key="1">
    <citation type="submission" date="2021-02" db="EMBL/GenBank/DDBJ databases">
        <title>Genome assembly of Pseudopithomyces chartarum.</title>
        <authorList>
            <person name="Jauregui R."/>
            <person name="Singh J."/>
            <person name="Voisey C."/>
        </authorList>
    </citation>
    <scope>NUCLEOTIDE SEQUENCE [LARGE SCALE GENOMIC DNA]</scope>
    <source>
        <strain evidence="3 4">AGR01</strain>
    </source>
</reference>
<dbReference type="AlphaFoldDB" id="A0AAN6LQK7"/>
<feature type="compositionally biased region" description="Low complexity" evidence="2">
    <location>
        <begin position="213"/>
        <end position="225"/>
    </location>
</feature>
<proteinExistence type="predicted"/>
<organism evidence="3 4">
    <name type="scientific">Pseudopithomyces chartarum</name>
    <dbReference type="NCBI Taxonomy" id="1892770"/>
    <lineage>
        <taxon>Eukaryota</taxon>
        <taxon>Fungi</taxon>
        <taxon>Dikarya</taxon>
        <taxon>Ascomycota</taxon>
        <taxon>Pezizomycotina</taxon>
        <taxon>Dothideomycetes</taxon>
        <taxon>Pleosporomycetidae</taxon>
        <taxon>Pleosporales</taxon>
        <taxon>Massarineae</taxon>
        <taxon>Didymosphaeriaceae</taxon>
        <taxon>Pseudopithomyces</taxon>
    </lineage>
</organism>
<feature type="compositionally biased region" description="Low complexity" evidence="2">
    <location>
        <begin position="373"/>
        <end position="392"/>
    </location>
</feature>
<dbReference type="EMBL" id="WVTA01000021">
    <property type="protein sequence ID" value="KAK3197198.1"/>
    <property type="molecule type" value="Genomic_DNA"/>
</dbReference>
<keyword evidence="4" id="KW-1185">Reference proteome</keyword>
<sequence>MGRFETLKPETQDMIKAMLPAIASSYKIDVDHFEDIIPDDIRMRIWDCERRDHIKDQPENDPRNWGVEFLKLLAAVARLNGNDLPLLQERLREKVEKHAEKHPWVRLDDLRTIKAEFQNPALRNPELPQPESSSDDSMDSYLEELVDQDVPQGTKRGGHEAYVSRVQGWWKANLPKKPKKPVRLRRSETGGYKRRGKDKNKRKSGEMSQSPEASNGSDSGNSASKKNTKRRRLTKKRPANREGSLTILDTDGSDEDLEAKAALAELEAAEAELEFKRKKQRLIEARLKAKQAKATRAGSASSASVPAKTSGLNSAGFKGFDLLGGNKEEATNDDNDLGFDLAGFSDRTSFRGFGQAKDSTSVGGASGKKGSSKSENSRSSSPKSGKSIRLSSTTPPPTDEDGWREESSEHGSGDEEGSGDSDDSDDDDSE</sequence>